<reference evidence="3 4" key="1">
    <citation type="submission" date="2019-03" db="EMBL/GenBank/DDBJ databases">
        <title>Deep-cultivation of Planctomycetes and their phenomic and genomic characterization uncovers novel biology.</title>
        <authorList>
            <person name="Wiegand S."/>
            <person name="Jogler M."/>
            <person name="Boedeker C."/>
            <person name="Pinto D."/>
            <person name="Vollmers J."/>
            <person name="Rivas-Marin E."/>
            <person name="Kohn T."/>
            <person name="Peeters S.H."/>
            <person name="Heuer A."/>
            <person name="Rast P."/>
            <person name="Oberbeckmann S."/>
            <person name="Bunk B."/>
            <person name="Jeske O."/>
            <person name="Meyerdierks A."/>
            <person name="Storesund J.E."/>
            <person name="Kallscheuer N."/>
            <person name="Luecker S."/>
            <person name="Lage O.M."/>
            <person name="Pohl T."/>
            <person name="Merkel B.J."/>
            <person name="Hornburger P."/>
            <person name="Mueller R.-W."/>
            <person name="Bruemmer F."/>
            <person name="Labrenz M."/>
            <person name="Spormann A.M."/>
            <person name="Op den Camp H."/>
            <person name="Overmann J."/>
            <person name="Amann R."/>
            <person name="Jetten M.S.M."/>
            <person name="Mascher T."/>
            <person name="Medema M.H."/>
            <person name="Devos D.P."/>
            <person name="Kaster A.-K."/>
            <person name="Ovreas L."/>
            <person name="Rohde M."/>
            <person name="Galperin M.Y."/>
            <person name="Jogler C."/>
        </authorList>
    </citation>
    <scope>NUCLEOTIDE SEQUENCE [LARGE SCALE GENOMIC DNA]</scope>
    <source>
        <strain evidence="3 4">Enr13</strain>
    </source>
</reference>
<name>A0A518HL46_9BACT</name>
<evidence type="ECO:0000256" key="1">
    <source>
        <dbReference type="ARBA" id="ARBA00022729"/>
    </source>
</evidence>
<gene>
    <name evidence="3" type="ORF">Enr13x_14060</name>
</gene>
<dbReference type="InterPro" id="IPR027039">
    <property type="entry name" value="Crtac1"/>
</dbReference>
<dbReference type="InterPro" id="IPR011519">
    <property type="entry name" value="UnbV_ASPIC"/>
</dbReference>
<dbReference type="InterPro" id="IPR028994">
    <property type="entry name" value="Integrin_alpha_N"/>
</dbReference>
<dbReference type="OrthoDB" id="5287961at2"/>
<feature type="domain" description="ASPIC/UnbV" evidence="2">
    <location>
        <begin position="910"/>
        <end position="978"/>
    </location>
</feature>
<keyword evidence="1" id="KW-0732">Signal</keyword>
<dbReference type="SUPFAM" id="SSF48452">
    <property type="entry name" value="TPR-like"/>
    <property type="match status" value="2"/>
</dbReference>
<dbReference type="Pfam" id="PF13517">
    <property type="entry name" value="FG-GAP_3"/>
    <property type="match status" value="2"/>
</dbReference>
<accession>A0A518HL46</accession>
<sequence length="991" mass="108965">MCKRIIASIFTLAVTLLLVGCRRDSNPDANRDVDQASAAADSAADLQSALQDARALAESGDHDAAAQALYAVMIRHGDNDDAKALTAQVEAARGNLETAVEIARSVDAGSSVWPAVIDLRYQVLAKLGRPSEAADTLLQALQTKQDQPRWRHEAWRLLNFVGRRQEACDQALTLCRLGLASEPELFSLIGRRLAFPTPDLMKVLLGKGQLPENQFAPGLGKARWYFSLQQHDRALEQLADQSRDGFESAAAQAFYGRLLAETQQWEAFQQWHGRLAPDAKQFSDYWSALGVFLIDSRAHEAAAAALLESITRDPTDRVCYQRLAKVLAALDRHEDSAQFRNRGVEIAQTERLAKEVGEASANKDKRTQLARYLMELGRPFETLGWTSTLLPATAIGPRQMVSQQRAQLLQDPSVADMTIEVSLLGLAPADFELQSQLEQLLVRAPSEQPRTSAPPRQVAATPRLVNRAGELGLKFQWYKDVEIDLTIIPIHESLGGGIAVLDYDLDGRPDIYLAQGSGDPPTDQCTRSSELYRHEVSAFTNQTAAAHAEDFHYSSGLAAGDVNQDGFPDLFLGSLGHNRLLINNGDGTFREQTSQLGTFADRFTASVAIADLNGDRLPDLFESNYIEMEDGFALPKKGPDGKWISPTPLSHYPDADRWFENLGNGEFRLHEITRSIASPGTSLGLVVTDFQSDGNNEVFVGIDVRPNHLLVQNGENSFVNVADTNGLANGFSGAANGCMGIATGDFNRDGRLDLQIANYSLEPANLYLQNESGDFTDYSVRYGLAAATNPYVGFGTKAVDFDRNGFLDFIVTNGHIFDVRDQGEPYQMAPQVLMSDGRGLTLADVEDESGYWDQTYLGRTIAMLDYDRDGATDFLVGHLDQPLALLHDETRADGEWIQVELIGTTSERDAIGAKLVLTVDDTQSVEWVTAGDGYFCSDEPVVQFAFPETQPAPNVRLQVQWPSGLVQDVGAIEANHRYLVVEDQPEVERRW</sequence>
<dbReference type="InterPro" id="IPR013517">
    <property type="entry name" value="FG-GAP"/>
</dbReference>
<dbReference type="KEGG" id="snep:Enr13x_14060"/>
<evidence type="ECO:0000313" key="4">
    <source>
        <dbReference type="Proteomes" id="UP000319004"/>
    </source>
</evidence>
<dbReference type="PANTHER" id="PTHR16026:SF0">
    <property type="entry name" value="CARTILAGE ACIDIC PROTEIN 1"/>
    <property type="match status" value="1"/>
</dbReference>
<dbReference type="RefSeq" id="WP_145385271.1">
    <property type="nucleotide sequence ID" value="NZ_CP037423.1"/>
</dbReference>
<dbReference type="AlphaFoldDB" id="A0A518HL46"/>
<dbReference type="Pfam" id="PF07593">
    <property type="entry name" value="UnbV_ASPIC"/>
    <property type="match status" value="1"/>
</dbReference>
<dbReference type="PROSITE" id="PS51257">
    <property type="entry name" value="PROKAR_LIPOPROTEIN"/>
    <property type="match status" value="1"/>
</dbReference>
<dbReference type="Proteomes" id="UP000319004">
    <property type="component" value="Chromosome"/>
</dbReference>
<evidence type="ECO:0000313" key="3">
    <source>
        <dbReference type="EMBL" id="QDV41563.1"/>
    </source>
</evidence>
<keyword evidence="4" id="KW-1185">Reference proteome</keyword>
<evidence type="ECO:0000259" key="2">
    <source>
        <dbReference type="Pfam" id="PF07593"/>
    </source>
</evidence>
<dbReference type="EMBL" id="CP037423">
    <property type="protein sequence ID" value="QDV41563.1"/>
    <property type="molecule type" value="Genomic_DNA"/>
</dbReference>
<protein>
    <submittedName>
        <fullName evidence="3">FG-GAP repeat protein</fullName>
    </submittedName>
</protein>
<dbReference type="InterPro" id="IPR011990">
    <property type="entry name" value="TPR-like_helical_dom_sf"/>
</dbReference>
<organism evidence="3 4">
    <name type="scientific">Stieleria neptunia</name>
    <dbReference type="NCBI Taxonomy" id="2527979"/>
    <lineage>
        <taxon>Bacteria</taxon>
        <taxon>Pseudomonadati</taxon>
        <taxon>Planctomycetota</taxon>
        <taxon>Planctomycetia</taxon>
        <taxon>Pirellulales</taxon>
        <taxon>Pirellulaceae</taxon>
        <taxon>Stieleria</taxon>
    </lineage>
</organism>
<dbReference type="Gene3D" id="1.25.40.10">
    <property type="entry name" value="Tetratricopeptide repeat domain"/>
    <property type="match status" value="2"/>
</dbReference>
<dbReference type="PANTHER" id="PTHR16026">
    <property type="entry name" value="CARTILAGE ACIDIC PROTEIN 1"/>
    <property type="match status" value="1"/>
</dbReference>
<dbReference type="SUPFAM" id="SSF69318">
    <property type="entry name" value="Integrin alpha N-terminal domain"/>
    <property type="match status" value="1"/>
</dbReference>
<proteinExistence type="predicted"/>
<dbReference type="Gene3D" id="2.130.10.130">
    <property type="entry name" value="Integrin alpha, N-terminal"/>
    <property type="match status" value="2"/>
</dbReference>